<dbReference type="RefSeq" id="WP_304994982.1">
    <property type="nucleotide sequence ID" value="NZ_CP101717.1"/>
</dbReference>
<reference evidence="2" key="1">
    <citation type="submission" date="2022-07" db="EMBL/GenBank/DDBJ databases">
        <title>Complete genome sequence of Salinispirillum sp. LH10-3-1 capable of multiple carbohydrate inversion isolated from a soda lake.</title>
        <authorList>
            <person name="Liu J."/>
            <person name="Zhai Y."/>
            <person name="Zhang H."/>
            <person name="Yang H."/>
            <person name="Qu J."/>
            <person name="Li J."/>
        </authorList>
    </citation>
    <scope>NUCLEOTIDE SEQUENCE</scope>
    <source>
        <strain evidence="2">LH 10-3-1</strain>
    </source>
</reference>
<keyword evidence="1" id="KW-1133">Transmembrane helix</keyword>
<sequence length="121" mass="13196">MTAHRYAQWLLAIALTHFSLGVFIFWSELGEIARAGVFASLNPDNLNTAVAFWFLMFSLPLLTVSAALWHNQQAVGQPVIVMSLVSAGIGCVLMPASGFWTLLVLALVALWRNRSPAMAHA</sequence>
<protein>
    <submittedName>
        <fullName evidence="2">DUF6463 family protein</fullName>
    </submittedName>
</protein>
<feature type="transmembrane region" description="Helical" evidence="1">
    <location>
        <begin position="46"/>
        <end position="68"/>
    </location>
</feature>
<organism evidence="2">
    <name type="scientific">Salinispirillum sp. LH 10-3-1</name>
    <dbReference type="NCBI Taxonomy" id="2952525"/>
    <lineage>
        <taxon>Bacteria</taxon>
        <taxon>Pseudomonadati</taxon>
        <taxon>Pseudomonadota</taxon>
        <taxon>Gammaproteobacteria</taxon>
        <taxon>Oceanospirillales</taxon>
        <taxon>Saccharospirillaceae</taxon>
        <taxon>Salinispirillum</taxon>
    </lineage>
</organism>
<dbReference type="Pfam" id="PF20064">
    <property type="entry name" value="DUF6463"/>
    <property type="match status" value="1"/>
</dbReference>
<dbReference type="AlphaFoldDB" id="A0AB38YEA3"/>
<evidence type="ECO:0000256" key="1">
    <source>
        <dbReference type="SAM" id="Phobius"/>
    </source>
</evidence>
<feature type="transmembrane region" description="Helical" evidence="1">
    <location>
        <begin position="6"/>
        <end position="26"/>
    </location>
</feature>
<keyword evidence="1" id="KW-0472">Membrane</keyword>
<dbReference type="EMBL" id="CP101717">
    <property type="protein sequence ID" value="WLD57697.1"/>
    <property type="molecule type" value="Genomic_DNA"/>
</dbReference>
<feature type="transmembrane region" description="Helical" evidence="1">
    <location>
        <begin position="80"/>
        <end position="111"/>
    </location>
</feature>
<dbReference type="InterPro" id="IPR045590">
    <property type="entry name" value="DUF6463"/>
</dbReference>
<gene>
    <name evidence="2" type="ORF">NFC81_13390</name>
</gene>
<keyword evidence="1" id="KW-0812">Transmembrane</keyword>
<evidence type="ECO:0000313" key="2">
    <source>
        <dbReference type="EMBL" id="WLD57697.1"/>
    </source>
</evidence>
<name>A0AB38YEA3_9GAMM</name>
<proteinExistence type="predicted"/>
<accession>A0AB38YEA3</accession>